<evidence type="ECO:0000256" key="2">
    <source>
        <dbReference type="ARBA" id="ARBA00022692"/>
    </source>
</evidence>
<evidence type="ECO:0000256" key="6">
    <source>
        <dbReference type="SAM" id="Phobius"/>
    </source>
</evidence>
<dbReference type="Gene3D" id="1.20.1070.10">
    <property type="entry name" value="Rhodopsin 7-helix transmembrane proteins"/>
    <property type="match status" value="1"/>
</dbReference>
<feature type="transmembrane region" description="Helical" evidence="6">
    <location>
        <begin position="81"/>
        <end position="100"/>
    </location>
</feature>
<dbReference type="EMBL" id="BLLK01000038">
    <property type="protein sequence ID" value="GFH49868.1"/>
    <property type="molecule type" value="Genomic_DNA"/>
</dbReference>
<dbReference type="PANTHER" id="PTHR23112">
    <property type="entry name" value="G PROTEIN-COUPLED RECEPTOR 157-RELATED"/>
    <property type="match status" value="1"/>
</dbReference>
<feature type="compositionally biased region" description="Polar residues" evidence="5">
    <location>
        <begin position="443"/>
        <end position="455"/>
    </location>
</feature>
<reference evidence="7 8" key="1">
    <citation type="journal article" date="2021" name="Sci. Rep.">
        <title>The genome of the diatom Chaetoceros tenuissimus carries an ancient integrated fragment of an extant virus.</title>
        <authorList>
            <person name="Hongo Y."/>
            <person name="Kimura K."/>
            <person name="Takaki Y."/>
            <person name="Yoshida Y."/>
            <person name="Baba S."/>
            <person name="Kobayashi G."/>
            <person name="Nagasaki K."/>
            <person name="Hano T."/>
            <person name="Tomaru Y."/>
        </authorList>
    </citation>
    <scope>NUCLEOTIDE SEQUENCE [LARGE SCALE GENOMIC DNA]</scope>
    <source>
        <strain evidence="7 8">NIES-3715</strain>
    </source>
</reference>
<feature type="compositionally biased region" description="Basic and acidic residues" evidence="5">
    <location>
        <begin position="422"/>
        <end position="432"/>
    </location>
</feature>
<proteinExistence type="predicted"/>
<name>A0AAD3CPP4_9STRA</name>
<protein>
    <submittedName>
        <fullName evidence="7">Uncharacterized protein</fullName>
    </submittedName>
</protein>
<evidence type="ECO:0000313" key="7">
    <source>
        <dbReference type="EMBL" id="GFH49868.1"/>
    </source>
</evidence>
<evidence type="ECO:0000256" key="1">
    <source>
        <dbReference type="ARBA" id="ARBA00004141"/>
    </source>
</evidence>
<dbReference type="AlphaFoldDB" id="A0AAD3CPP4"/>
<gene>
    <name evidence="7" type="ORF">CTEN210_06344</name>
</gene>
<dbReference type="Proteomes" id="UP001054902">
    <property type="component" value="Unassembled WGS sequence"/>
</dbReference>
<keyword evidence="8" id="KW-1185">Reference proteome</keyword>
<keyword evidence="3 6" id="KW-1133">Transmembrane helix</keyword>
<sequence length="455" mass="51313">MAVYDIIMSIGGMAQMHRSDDDNWGSYGNYYSTQVFSTLLLFGLIGSQLYNVGLSLYYFFLLRKNYRERQFKTKVEPFVHIFIFVWALSGVISVLATRSFNPLFGTYWVFPYPIHCKLFEQVKCIRGENAPILSIIYVFSTSFISLVANFVLLAAIWWKVRSQAKRMEKYRLRNVSTARSSTLSTLRKSKNSTDESSTLGQPKPGGVLAQALAKRSERANKRQEEELARASQFLIQSWLYGLVFLICYVGPFVVMFMLLAGVKQTDIPYGLKIWNKVQSLQGIFNILVFTRPHVINARKRNPNLGYFAALKKVLLAGCDDDQTEQDRRRSSTVARNLRASVALADSSALDANPTENDVRVVMNEDMSPAAMMRAAKKAKKAAREERLRNMKKRSGSAVTQATAMASAFSRVSALDSQQEISKNAESDNKDVSSNEQTFEETAITDQNQSSPDELV</sequence>
<dbReference type="GO" id="GO:0007189">
    <property type="term" value="P:adenylate cyclase-activating G protein-coupled receptor signaling pathway"/>
    <property type="evidence" value="ECO:0007669"/>
    <property type="project" value="TreeGrafter"/>
</dbReference>
<feature type="transmembrane region" description="Helical" evidence="6">
    <location>
        <begin position="35"/>
        <end position="60"/>
    </location>
</feature>
<evidence type="ECO:0000256" key="4">
    <source>
        <dbReference type="ARBA" id="ARBA00023136"/>
    </source>
</evidence>
<comment type="subcellular location">
    <subcellularLocation>
        <location evidence="1">Membrane</location>
        <topology evidence="1">Multi-pass membrane protein</topology>
    </subcellularLocation>
</comment>
<feature type="region of interest" description="Disordered" evidence="5">
    <location>
        <begin position="410"/>
        <end position="455"/>
    </location>
</feature>
<dbReference type="PANTHER" id="PTHR23112:SF0">
    <property type="entry name" value="TRANSMEMBRANE PROTEIN 116"/>
    <property type="match status" value="1"/>
</dbReference>
<evidence type="ECO:0000313" key="8">
    <source>
        <dbReference type="Proteomes" id="UP001054902"/>
    </source>
</evidence>
<accession>A0AAD3CPP4</accession>
<evidence type="ECO:0000256" key="3">
    <source>
        <dbReference type="ARBA" id="ARBA00022989"/>
    </source>
</evidence>
<dbReference type="SUPFAM" id="SSF81321">
    <property type="entry name" value="Family A G protein-coupled receptor-like"/>
    <property type="match status" value="1"/>
</dbReference>
<dbReference type="GO" id="GO:0004930">
    <property type="term" value="F:G protein-coupled receptor activity"/>
    <property type="evidence" value="ECO:0007669"/>
    <property type="project" value="TreeGrafter"/>
</dbReference>
<feature type="transmembrane region" description="Helical" evidence="6">
    <location>
        <begin position="135"/>
        <end position="158"/>
    </location>
</feature>
<feature type="region of interest" description="Disordered" evidence="5">
    <location>
        <begin position="181"/>
        <end position="205"/>
    </location>
</feature>
<evidence type="ECO:0000256" key="5">
    <source>
        <dbReference type="SAM" id="MobiDB-lite"/>
    </source>
</evidence>
<feature type="transmembrane region" description="Helical" evidence="6">
    <location>
        <begin position="238"/>
        <end position="262"/>
    </location>
</feature>
<dbReference type="GO" id="GO:0005886">
    <property type="term" value="C:plasma membrane"/>
    <property type="evidence" value="ECO:0007669"/>
    <property type="project" value="TreeGrafter"/>
</dbReference>
<comment type="caution">
    <text evidence="7">The sequence shown here is derived from an EMBL/GenBank/DDBJ whole genome shotgun (WGS) entry which is preliminary data.</text>
</comment>
<keyword evidence="2 6" id="KW-0812">Transmembrane</keyword>
<keyword evidence="4 6" id="KW-0472">Membrane</keyword>
<organism evidence="7 8">
    <name type="scientific">Chaetoceros tenuissimus</name>
    <dbReference type="NCBI Taxonomy" id="426638"/>
    <lineage>
        <taxon>Eukaryota</taxon>
        <taxon>Sar</taxon>
        <taxon>Stramenopiles</taxon>
        <taxon>Ochrophyta</taxon>
        <taxon>Bacillariophyta</taxon>
        <taxon>Coscinodiscophyceae</taxon>
        <taxon>Chaetocerotophycidae</taxon>
        <taxon>Chaetocerotales</taxon>
        <taxon>Chaetocerotaceae</taxon>
        <taxon>Chaetoceros</taxon>
    </lineage>
</organism>